<evidence type="ECO:0000313" key="1">
    <source>
        <dbReference type="EMBL" id="PUU74956.1"/>
    </source>
</evidence>
<name>A0A2T6ZHM0_TUBBO</name>
<organism evidence="1 2">
    <name type="scientific">Tuber borchii</name>
    <name type="common">White truffle</name>
    <dbReference type="NCBI Taxonomy" id="42251"/>
    <lineage>
        <taxon>Eukaryota</taxon>
        <taxon>Fungi</taxon>
        <taxon>Dikarya</taxon>
        <taxon>Ascomycota</taxon>
        <taxon>Pezizomycotina</taxon>
        <taxon>Pezizomycetes</taxon>
        <taxon>Pezizales</taxon>
        <taxon>Tuberaceae</taxon>
        <taxon>Tuber</taxon>
    </lineage>
</organism>
<comment type="caution">
    <text evidence="1">The sequence shown here is derived from an EMBL/GenBank/DDBJ whole genome shotgun (WGS) entry which is preliminary data.</text>
</comment>
<accession>A0A2T6ZHM0</accession>
<sequence length="151" mass="17379">MLPNPPNHLSVAKKYRECSLRHNFSSSTTADQNERIAVVVMTQATSLHFASSDIFSFLFFFSFWCLFSSSQPHPLWSNEAVVSFDFYRLVELATYPCKCVSGLQAFIEKAYCFCDTLPYRHGEGFIKQEWKKVNITGQQTLKLCKPHFAFP</sequence>
<dbReference type="Proteomes" id="UP000244722">
    <property type="component" value="Unassembled WGS sequence"/>
</dbReference>
<proteinExistence type="predicted"/>
<keyword evidence="2" id="KW-1185">Reference proteome</keyword>
<reference evidence="1 2" key="1">
    <citation type="submission" date="2017-04" db="EMBL/GenBank/DDBJ databases">
        <title>Draft genome sequence of Tuber borchii Vittad., a whitish edible truffle.</title>
        <authorList>
            <consortium name="DOE Joint Genome Institute"/>
            <person name="Murat C."/>
            <person name="Kuo A."/>
            <person name="Barry K.W."/>
            <person name="Clum A."/>
            <person name="Dockter R.B."/>
            <person name="Fauchery L."/>
            <person name="Iotti M."/>
            <person name="Kohler A."/>
            <person name="Labutti K."/>
            <person name="Lindquist E.A."/>
            <person name="Lipzen A."/>
            <person name="Ohm R.A."/>
            <person name="Wang M."/>
            <person name="Grigoriev I.V."/>
            <person name="Zambonelli A."/>
            <person name="Martin F.M."/>
        </authorList>
    </citation>
    <scope>NUCLEOTIDE SEQUENCE [LARGE SCALE GENOMIC DNA]</scope>
    <source>
        <strain evidence="1 2">Tbo3840</strain>
    </source>
</reference>
<protein>
    <submittedName>
        <fullName evidence="1">Uncharacterized protein</fullName>
    </submittedName>
</protein>
<evidence type="ECO:0000313" key="2">
    <source>
        <dbReference type="Proteomes" id="UP000244722"/>
    </source>
</evidence>
<gene>
    <name evidence="1" type="ORF">B9Z19DRAFT_379985</name>
</gene>
<dbReference type="AlphaFoldDB" id="A0A2T6ZHM0"/>
<dbReference type="EMBL" id="NESQ01000258">
    <property type="protein sequence ID" value="PUU74956.1"/>
    <property type="molecule type" value="Genomic_DNA"/>
</dbReference>